<dbReference type="VEuPathDB" id="VectorBase:BGLAX_047752"/>
<evidence type="ECO:0000256" key="5">
    <source>
        <dbReference type="ARBA" id="ARBA00022989"/>
    </source>
</evidence>
<evidence type="ECO:0000256" key="1">
    <source>
        <dbReference type="ARBA" id="ARBA00004141"/>
    </source>
</evidence>
<evidence type="ECO:0000256" key="3">
    <source>
        <dbReference type="ARBA" id="ARBA00022692"/>
    </source>
</evidence>
<organism evidence="9 10">
    <name type="scientific">Biomphalaria glabrata</name>
    <name type="common">Bloodfluke planorb</name>
    <name type="synonym">Freshwater snail</name>
    <dbReference type="NCBI Taxonomy" id="6526"/>
    <lineage>
        <taxon>Eukaryota</taxon>
        <taxon>Metazoa</taxon>
        <taxon>Spiralia</taxon>
        <taxon>Lophotrochozoa</taxon>
        <taxon>Mollusca</taxon>
        <taxon>Gastropoda</taxon>
        <taxon>Heterobranchia</taxon>
        <taxon>Euthyneura</taxon>
        <taxon>Panpulmonata</taxon>
        <taxon>Hygrophila</taxon>
        <taxon>Lymnaeoidea</taxon>
        <taxon>Planorbidae</taxon>
        <taxon>Biomphalaria</taxon>
    </lineage>
</organism>
<proteinExistence type="inferred from homology"/>
<dbReference type="OrthoDB" id="10037074at2759"/>
<keyword evidence="3 8" id="KW-0812">Transmembrane</keyword>
<gene>
    <name evidence="9" type="primary">106054997</name>
</gene>
<feature type="transmembrane region" description="Helical" evidence="8">
    <location>
        <begin position="202"/>
        <end position="223"/>
    </location>
</feature>
<keyword evidence="5 8" id="KW-1133">Transmembrane helix</keyword>
<evidence type="ECO:0000256" key="7">
    <source>
        <dbReference type="SAM" id="MobiDB-lite"/>
    </source>
</evidence>
<evidence type="ECO:0000256" key="8">
    <source>
        <dbReference type="SAM" id="Phobius"/>
    </source>
</evidence>
<dbReference type="InterPro" id="IPR007007">
    <property type="entry name" value="Ninjurin"/>
</dbReference>
<comment type="subcellular location">
    <subcellularLocation>
        <location evidence="1">Membrane</location>
        <topology evidence="1">Multi-pass membrane protein</topology>
    </subcellularLocation>
</comment>
<comment type="similarity">
    <text evidence="2">Belongs to the ninjurin family.</text>
</comment>
<dbReference type="EnsemblMetazoa" id="BGLB028638-RA">
    <property type="protein sequence ID" value="BGLB028638-PA"/>
    <property type="gene ID" value="BGLB028638"/>
</dbReference>
<evidence type="ECO:0000256" key="6">
    <source>
        <dbReference type="ARBA" id="ARBA00023136"/>
    </source>
</evidence>
<dbReference type="VEuPathDB" id="VectorBase:BGLB028638"/>
<dbReference type="Proteomes" id="UP000076420">
    <property type="component" value="Unassembled WGS sequence"/>
</dbReference>
<sequence length="234" mass="26384">MSNEKSEIASSETRFSKLHNTETSMTEETMRASSVHPVSREHENNVGVPDDADGVDPLTPESFAPLLSTNQFLVRKMASQALMDVALMMANISQLRTLIYAGEIPTFKKISTPLVHLTYPVMLLPLVLVTFSDPDDKDENREDKLGSKKERFIKGKNRFSEGLKDLMAEAKAVTNPDERARLSNLNRDEEFRTQRLTNHMNYVTMVLVFLITVINMFITGFGIKLDYAETKAPP</sequence>
<dbReference type="GO" id="GO:0016020">
    <property type="term" value="C:membrane"/>
    <property type="evidence" value="ECO:0007669"/>
    <property type="project" value="UniProtKB-SubCell"/>
</dbReference>
<evidence type="ECO:0000256" key="2">
    <source>
        <dbReference type="ARBA" id="ARBA00008141"/>
    </source>
</evidence>
<evidence type="ECO:0000256" key="4">
    <source>
        <dbReference type="ARBA" id="ARBA00022889"/>
    </source>
</evidence>
<feature type="region of interest" description="Disordered" evidence="7">
    <location>
        <begin position="1"/>
        <end position="59"/>
    </location>
</feature>
<dbReference type="GO" id="GO:0007155">
    <property type="term" value="P:cell adhesion"/>
    <property type="evidence" value="ECO:0007669"/>
    <property type="project" value="UniProtKB-KW"/>
</dbReference>
<keyword evidence="4" id="KW-0130">Cell adhesion</keyword>
<dbReference type="PANTHER" id="PTHR12316">
    <property type="entry name" value="NINJURIN-RELATED"/>
    <property type="match status" value="1"/>
</dbReference>
<dbReference type="KEGG" id="bgt:106054997"/>
<evidence type="ECO:0000313" key="10">
    <source>
        <dbReference type="Proteomes" id="UP000076420"/>
    </source>
</evidence>
<dbReference type="GO" id="GO:0042246">
    <property type="term" value="P:tissue regeneration"/>
    <property type="evidence" value="ECO:0007669"/>
    <property type="project" value="InterPro"/>
</dbReference>
<protein>
    <submittedName>
        <fullName evidence="9">Uncharacterized protein</fullName>
    </submittedName>
</protein>
<reference evidence="9" key="1">
    <citation type="submission" date="2020-05" db="UniProtKB">
        <authorList>
            <consortium name="EnsemblMetazoa"/>
        </authorList>
    </citation>
    <scope>IDENTIFICATION</scope>
    <source>
        <strain evidence="9">BB02</strain>
    </source>
</reference>
<accession>A0A2C9LA44</accession>
<keyword evidence="6 8" id="KW-0472">Membrane</keyword>
<dbReference type="AlphaFoldDB" id="A0A2C9LA44"/>
<name>A0A2C9LA44_BIOGL</name>
<dbReference type="Pfam" id="PF04923">
    <property type="entry name" value="Ninjurin"/>
    <property type="match status" value="1"/>
</dbReference>
<evidence type="ECO:0000313" key="9">
    <source>
        <dbReference type="EnsemblMetazoa" id="BGLB028638-PA"/>
    </source>
</evidence>
<dbReference type="PANTHER" id="PTHR12316:SF17">
    <property type="entry name" value="NINJURIN C, ISOFORM D"/>
    <property type="match status" value="1"/>
</dbReference>